<feature type="region of interest" description="Disordered" evidence="20">
    <location>
        <begin position="1141"/>
        <end position="1164"/>
    </location>
</feature>
<dbReference type="InterPro" id="IPR002328">
    <property type="entry name" value="ADH_Zn_CS"/>
</dbReference>
<dbReference type="InterPro" id="IPR000209">
    <property type="entry name" value="Peptidase_S8/S53_dom"/>
</dbReference>
<dbReference type="PROSITE" id="PS51892">
    <property type="entry name" value="SUBTILASE"/>
    <property type="match status" value="1"/>
</dbReference>
<reference evidence="22 23" key="1">
    <citation type="submission" date="2014-02" db="EMBL/GenBank/DDBJ databases">
        <title>The genome sequence of Colletotrichum simmondsii CBS122122.</title>
        <authorList>
            <person name="Baroncelli R."/>
            <person name="Thon M.R."/>
        </authorList>
    </citation>
    <scope>NUCLEOTIDE SEQUENCE [LARGE SCALE GENOMIC DNA]</scope>
    <source>
        <strain evidence="22 23">CBS122122</strain>
    </source>
</reference>
<comment type="catalytic activity">
    <reaction evidence="15">
        <text>a primary alcohol + NADP(+) = an aldehyde + NADPH + H(+)</text>
        <dbReference type="Rhea" id="RHEA:15937"/>
        <dbReference type="ChEBI" id="CHEBI:15378"/>
        <dbReference type="ChEBI" id="CHEBI:15734"/>
        <dbReference type="ChEBI" id="CHEBI:17478"/>
        <dbReference type="ChEBI" id="CHEBI:57783"/>
        <dbReference type="ChEBI" id="CHEBI:58349"/>
        <dbReference type="EC" id="1.1.1.2"/>
    </reaction>
    <physiologicalReaction direction="left-to-right" evidence="15">
        <dbReference type="Rhea" id="RHEA:15938"/>
    </physiologicalReaction>
    <physiologicalReaction direction="right-to-left" evidence="15">
        <dbReference type="Rhea" id="RHEA:15939"/>
    </physiologicalReaction>
</comment>
<accession>A0A135T841</accession>
<dbReference type="InterPro" id="IPR023828">
    <property type="entry name" value="Peptidase_S8_Ser-AS"/>
</dbReference>
<dbReference type="Pfam" id="PF06280">
    <property type="entry name" value="fn3_5"/>
    <property type="match status" value="1"/>
</dbReference>
<dbReference type="GO" id="GO:0016020">
    <property type="term" value="C:membrane"/>
    <property type="evidence" value="ECO:0007669"/>
    <property type="project" value="InterPro"/>
</dbReference>
<dbReference type="InterPro" id="IPR010435">
    <property type="entry name" value="C5a/SBT2-like_Fn3"/>
</dbReference>
<dbReference type="SUPFAM" id="SSF50129">
    <property type="entry name" value="GroES-like"/>
    <property type="match status" value="1"/>
</dbReference>
<dbReference type="InterPro" id="IPR013149">
    <property type="entry name" value="ADH-like_C"/>
</dbReference>
<evidence type="ECO:0000256" key="2">
    <source>
        <dbReference type="ARBA" id="ARBA00008072"/>
    </source>
</evidence>
<name>A0A135T841_9PEZI</name>
<dbReference type="Gene3D" id="3.90.180.10">
    <property type="entry name" value="Medium-chain alcohol dehydrogenases, catalytic domain"/>
    <property type="match status" value="1"/>
</dbReference>
<keyword evidence="23" id="KW-1185">Reference proteome</keyword>
<dbReference type="SMART" id="SM00829">
    <property type="entry name" value="PKS_ER"/>
    <property type="match status" value="1"/>
</dbReference>
<keyword evidence="8" id="KW-0732">Signal</keyword>
<dbReference type="Gene3D" id="3.40.50.720">
    <property type="entry name" value="NAD(P)-binding Rossmann-like Domain"/>
    <property type="match status" value="1"/>
</dbReference>
<evidence type="ECO:0000313" key="22">
    <source>
        <dbReference type="EMBL" id="KXH44320.1"/>
    </source>
</evidence>
<protein>
    <recommendedName>
        <fullName evidence="14">alcohol dehydrogenase (NADP(+))</fullName>
        <ecNumber evidence="14">1.1.1.2</ecNumber>
    </recommendedName>
</protein>
<dbReference type="EMBL" id="JFBX01000252">
    <property type="protein sequence ID" value="KXH44320.1"/>
    <property type="molecule type" value="Genomic_DNA"/>
</dbReference>
<evidence type="ECO:0000256" key="1">
    <source>
        <dbReference type="ARBA" id="ARBA00001947"/>
    </source>
</evidence>
<dbReference type="Gene3D" id="2.60.40.1710">
    <property type="entry name" value="Subtilisin-like superfamily"/>
    <property type="match status" value="1"/>
</dbReference>
<dbReference type="GO" id="GO:0006066">
    <property type="term" value="P:alcohol metabolic process"/>
    <property type="evidence" value="ECO:0007669"/>
    <property type="project" value="UniProtKB-ARBA"/>
</dbReference>
<feature type="active site" description="Charge relay system" evidence="16 17">
    <location>
        <position position="914"/>
    </location>
</feature>
<evidence type="ECO:0000256" key="18">
    <source>
        <dbReference type="RuleBase" id="RU003355"/>
    </source>
</evidence>
<dbReference type="InterPro" id="IPR015500">
    <property type="entry name" value="Peptidase_S8_subtilisin-rel"/>
</dbReference>
<evidence type="ECO:0000259" key="21">
    <source>
        <dbReference type="SMART" id="SM00829"/>
    </source>
</evidence>
<dbReference type="PANTHER" id="PTHR42683">
    <property type="entry name" value="ALDEHYDE REDUCTASE"/>
    <property type="match status" value="1"/>
</dbReference>
<evidence type="ECO:0000256" key="15">
    <source>
        <dbReference type="ARBA" id="ARBA00050997"/>
    </source>
</evidence>
<dbReference type="FunFam" id="3.40.50.720:FF:000158">
    <property type="entry name" value="Zinc-binding alcohol dehydrogenase"/>
    <property type="match status" value="1"/>
</dbReference>
<dbReference type="Proteomes" id="UP000070328">
    <property type="component" value="Unassembled WGS sequence"/>
</dbReference>
<evidence type="ECO:0000256" key="5">
    <source>
        <dbReference type="ARBA" id="ARBA00022553"/>
    </source>
</evidence>
<dbReference type="GO" id="GO:0008270">
    <property type="term" value="F:zinc ion binding"/>
    <property type="evidence" value="ECO:0007669"/>
    <property type="project" value="InterPro"/>
</dbReference>
<comment type="caution">
    <text evidence="22">The sequence shown here is derived from an EMBL/GenBank/DDBJ whole genome shotgun (WGS) entry which is preliminary data.</text>
</comment>
<keyword evidence="6 17" id="KW-0645">Protease</keyword>
<evidence type="ECO:0000256" key="16">
    <source>
        <dbReference type="PIRSR" id="PIRSR615500-1"/>
    </source>
</evidence>
<dbReference type="SUPFAM" id="SSF52743">
    <property type="entry name" value="Subtilisin-like"/>
    <property type="match status" value="1"/>
</dbReference>
<dbReference type="InterPro" id="IPR011032">
    <property type="entry name" value="GroES-like_sf"/>
</dbReference>
<dbReference type="GO" id="GO:0006508">
    <property type="term" value="P:proteolysis"/>
    <property type="evidence" value="ECO:0007669"/>
    <property type="project" value="UniProtKB-KW"/>
</dbReference>
<dbReference type="Pfam" id="PF00107">
    <property type="entry name" value="ADH_zinc_N"/>
    <property type="match status" value="1"/>
</dbReference>
<dbReference type="InterPro" id="IPR022398">
    <property type="entry name" value="Peptidase_S8_His-AS"/>
</dbReference>
<proteinExistence type="inferred from homology"/>
<organism evidence="22 23">
    <name type="scientific">Colletotrichum simmondsii</name>
    <dbReference type="NCBI Taxonomy" id="703756"/>
    <lineage>
        <taxon>Eukaryota</taxon>
        <taxon>Fungi</taxon>
        <taxon>Dikarya</taxon>
        <taxon>Ascomycota</taxon>
        <taxon>Pezizomycotina</taxon>
        <taxon>Sordariomycetes</taxon>
        <taxon>Hypocreomycetidae</taxon>
        <taxon>Glomerellales</taxon>
        <taxon>Glomerellaceae</taxon>
        <taxon>Colletotrichum</taxon>
        <taxon>Colletotrichum acutatum species complex</taxon>
    </lineage>
</organism>
<keyword evidence="10 17" id="KW-0720">Serine protease</keyword>
<dbReference type="PROSITE" id="PS00059">
    <property type="entry name" value="ADH_ZINC"/>
    <property type="match status" value="1"/>
</dbReference>
<dbReference type="InterPro" id="IPR034187">
    <property type="entry name" value="Peptidases_S8_5"/>
</dbReference>
<evidence type="ECO:0000256" key="11">
    <source>
        <dbReference type="ARBA" id="ARBA00022833"/>
    </source>
</evidence>
<comment type="subunit">
    <text evidence="4">Homodimer.</text>
</comment>
<dbReference type="CDD" id="cd05283">
    <property type="entry name" value="CAD1"/>
    <property type="match status" value="1"/>
</dbReference>
<comment type="similarity">
    <text evidence="2 19">Belongs to the zinc-containing alcohol dehydrogenase family.</text>
</comment>
<keyword evidence="5" id="KW-0597">Phosphoprotein</keyword>
<evidence type="ECO:0000256" key="17">
    <source>
        <dbReference type="PROSITE-ProRule" id="PRU01240"/>
    </source>
</evidence>
<evidence type="ECO:0000256" key="10">
    <source>
        <dbReference type="ARBA" id="ARBA00022825"/>
    </source>
</evidence>
<dbReference type="CDD" id="cd07489">
    <property type="entry name" value="Peptidases_S8_5"/>
    <property type="match status" value="1"/>
</dbReference>
<dbReference type="PROSITE" id="PS00137">
    <property type="entry name" value="SUBTILASE_HIS"/>
    <property type="match status" value="1"/>
</dbReference>
<dbReference type="InterPro" id="IPR020843">
    <property type="entry name" value="ER"/>
</dbReference>
<evidence type="ECO:0000256" key="4">
    <source>
        <dbReference type="ARBA" id="ARBA00011738"/>
    </source>
</evidence>
<feature type="active site" description="Charge relay system" evidence="16 17">
    <location>
        <position position="583"/>
    </location>
</feature>
<evidence type="ECO:0000256" key="13">
    <source>
        <dbReference type="ARBA" id="ARBA00023002"/>
    </source>
</evidence>
<dbReference type="GO" id="GO:0004252">
    <property type="term" value="F:serine-type endopeptidase activity"/>
    <property type="evidence" value="ECO:0007669"/>
    <property type="project" value="UniProtKB-UniRule"/>
</dbReference>
<dbReference type="InterPro" id="IPR036291">
    <property type="entry name" value="NAD(P)-bd_dom_sf"/>
</dbReference>
<evidence type="ECO:0000256" key="3">
    <source>
        <dbReference type="ARBA" id="ARBA00011073"/>
    </source>
</evidence>
<dbReference type="SUPFAM" id="SSF51735">
    <property type="entry name" value="NAD(P)-binding Rossmann-fold domains"/>
    <property type="match status" value="1"/>
</dbReference>
<evidence type="ECO:0000256" key="19">
    <source>
        <dbReference type="RuleBase" id="RU361277"/>
    </source>
</evidence>
<comment type="similarity">
    <text evidence="3 17 18">Belongs to the peptidase S8 family.</text>
</comment>
<keyword evidence="9 17" id="KW-0378">Hydrolase</keyword>
<feature type="active site" description="Charge relay system" evidence="16 17">
    <location>
        <position position="532"/>
    </location>
</feature>
<dbReference type="OrthoDB" id="10256524at2759"/>
<dbReference type="InterPro" id="IPR036852">
    <property type="entry name" value="Peptidase_S8/S53_dom_sf"/>
</dbReference>
<evidence type="ECO:0000256" key="12">
    <source>
        <dbReference type="ARBA" id="ARBA00022857"/>
    </source>
</evidence>
<feature type="domain" description="Enoyl reductase (ER)" evidence="21">
    <location>
        <begin position="20"/>
        <end position="341"/>
    </location>
</feature>
<evidence type="ECO:0000256" key="7">
    <source>
        <dbReference type="ARBA" id="ARBA00022723"/>
    </source>
</evidence>
<dbReference type="InterPro" id="IPR023827">
    <property type="entry name" value="Peptidase_S8_Asp-AS"/>
</dbReference>
<dbReference type="Pfam" id="PF08240">
    <property type="entry name" value="ADH_N"/>
    <property type="match status" value="1"/>
</dbReference>
<comment type="cofactor">
    <cofactor evidence="1 19">
        <name>Zn(2+)</name>
        <dbReference type="ChEBI" id="CHEBI:29105"/>
    </cofactor>
</comment>
<evidence type="ECO:0000313" key="23">
    <source>
        <dbReference type="Proteomes" id="UP000070328"/>
    </source>
</evidence>
<evidence type="ECO:0000256" key="6">
    <source>
        <dbReference type="ARBA" id="ARBA00022670"/>
    </source>
</evidence>
<dbReference type="InterPro" id="IPR013154">
    <property type="entry name" value="ADH-like_N"/>
</dbReference>
<sequence>MATDYKFEGWVADDPSSVEGKMVWREYEPKVWEETDVDIKITHSGICGSDIHTLRAGWGATRFPAVVGHEIVGVAVRVGSQAEGGIKVGDIVGVGAQSDSCLSRDGPCDACEVGEENYCTKRVNTYNSLHRNGSQTQGGYALYHRCPSYFVIKIPKGIAPEQAAPMLCGGVTVFSPLKRYNVGPGKRVGVIGVGGLGHCAVLFAKALGADKVVAISRKSDKKQDAAQLGATDFIATAEDEDWATKNARTLDVIISTVASPKMPLAQYLGLLSRGGTFVQVGAPEEPVPLSAFALIRTRVHLTGSVIGSPGEIREMFDLVAAKGVKVWVETRPMKEANQAVLDMVDVSALLGSNLAVANPLHPRIYTKPPPAKLPRAETSENNNVNPSELIPGAYIVEFADDHDTPETFLNSLKADGLDVESRMDLSNRLFKGVSFQVKNIGEVHHDSTLLRRKIESSPRIRSLWPVRTIQLAKPEDHGAPASGAITKANAKRQEAAFGNSTKDTFSPHVMTQVDKLREQGITGKGVRIAIIDSGVDYTHPALGGCFGPGCLVEAGWDFTGDDFLPNVRPLQPDADPMDNCAGHGTHVAGIIAAQLEGNEYGFTGAAPGAKLAAYRAWGCASTSTNEVLLAAFSRAFEEGADIISCSDGDPSGWAEDAWGVLAARIADAGVPVVISEGNDGGSGMFYASTPATGRGVAGSGAVTNSNFPTILNEGTFSVDSNSTSGAKSDFAYLPGVPQLVGDLSLQLWSPGENNACSDLPDDTPDLSNKIVLLLFPDSRATGCYPIDQGNRIVAKGGHYILFYTNDNTTMRDEQYVYSQGIQGVASIPPYQSDQWLSLLEQGRSVTVSIPSANNTRTRLEELENNSSGSYMGSFSSWGPTWELEASPQFAAPGANILSTFPVALGGYRVMTGTSMSCPLNAAIYALLGEAHGTKDPKRLRSIVSSTSKPLAWYDGTAAHTDLIAPVPQQGAGIIQAFDAARSNVELSVDSISFNDTDHFTGNKTFTIENHGPADVVFEVSHRKAVTMYTFVETTDRLRAASFPNPIVEEWAELQFSSEKITVSAGGSAELTVTCVPPSNVNATRLPVYSGYIALTSTTDAPSLSLPYLGVVGSMHDIPVIAPAQAYLANYYSQAPANTTYTIRRPDPANPPLTDRGDQSTTPNVIISPTVGTASIQVEVLRISGDKEENLGSLAGWPLPYAPRTETRAFFNGLLADNTVLGPAVYAMKVRALRIFGDRTNEGDWDVVKTVPFVLKYETSGNGTTTPT</sequence>
<evidence type="ECO:0000256" key="8">
    <source>
        <dbReference type="ARBA" id="ARBA00022729"/>
    </source>
</evidence>
<keyword evidence="12" id="KW-0521">NADP</keyword>
<evidence type="ECO:0000256" key="14">
    <source>
        <dbReference type="ARBA" id="ARBA00024074"/>
    </source>
</evidence>
<keyword evidence="11 19" id="KW-0862">Zinc</keyword>
<dbReference type="AlphaFoldDB" id="A0A135T841"/>
<gene>
    <name evidence="22" type="ORF">CSIM01_08100</name>
</gene>
<dbReference type="InterPro" id="IPR047109">
    <property type="entry name" value="CAD-like"/>
</dbReference>
<dbReference type="Pfam" id="PF00082">
    <property type="entry name" value="Peptidase_S8"/>
    <property type="match status" value="1"/>
</dbReference>
<keyword evidence="7 19" id="KW-0479">Metal-binding</keyword>
<evidence type="ECO:0000256" key="9">
    <source>
        <dbReference type="ARBA" id="ARBA00022801"/>
    </source>
</evidence>
<keyword evidence="13" id="KW-0560">Oxidoreductase</keyword>
<dbReference type="EC" id="1.1.1.2" evidence="14"/>
<dbReference type="Gene3D" id="3.40.50.200">
    <property type="entry name" value="Peptidase S8/S53 domain"/>
    <property type="match status" value="2"/>
</dbReference>
<dbReference type="PROSITE" id="PS00138">
    <property type="entry name" value="SUBTILASE_SER"/>
    <property type="match status" value="1"/>
</dbReference>
<dbReference type="PROSITE" id="PS00136">
    <property type="entry name" value="SUBTILASE_ASP"/>
    <property type="match status" value="1"/>
</dbReference>
<evidence type="ECO:0000256" key="20">
    <source>
        <dbReference type="SAM" id="MobiDB-lite"/>
    </source>
</evidence>
<dbReference type="PRINTS" id="PR00723">
    <property type="entry name" value="SUBTILISIN"/>
</dbReference>
<dbReference type="GO" id="GO:0008106">
    <property type="term" value="F:alcohol dehydrogenase (NADP+) activity"/>
    <property type="evidence" value="ECO:0007669"/>
    <property type="project" value="UniProtKB-EC"/>
</dbReference>